<protein>
    <recommendedName>
        <fullName evidence="2">DUF3291 domain-containing protein</fullName>
    </recommendedName>
</protein>
<dbReference type="AlphaFoldDB" id="A0A0F9REK9"/>
<proteinExistence type="predicted"/>
<comment type="caution">
    <text evidence="1">The sequence shown here is derived from an EMBL/GenBank/DDBJ whole genome shotgun (WGS) entry which is preliminary data.</text>
</comment>
<dbReference type="CDD" id="cd21650">
    <property type="entry name" value="CrtA-like"/>
    <property type="match status" value="1"/>
</dbReference>
<reference evidence="1" key="1">
    <citation type="journal article" date="2015" name="Nature">
        <title>Complex archaea that bridge the gap between prokaryotes and eukaryotes.</title>
        <authorList>
            <person name="Spang A."/>
            <person name="Saw J.H."/>
            <person name="Jorgensen S.L."/>
            <person name="Zaremba-Niedzwiedzka K."/>
            <person name="Martijn J."/>
            <person name="Lind A.E."/>
            <person name="van Eijk R."/>
            <person name="Schleper C."/>
            <person name="Guy L."/>
            <person name="Ettema T.J."/>
        </authorList>
    </citation>
    <scope>NUCLEOTIDE SEQUENCE</scope>
</reference>
<gene>
    <name evidence="1" type="ORF">LCGC14_0983190</name>
</gene>
<evidence type="ECO:0000313" key="1">
    <source>
        <dbReference type="EMBL" id="KKN15713.1"/>
    </source>
</evidence>
<dbReference type="InterPro" id="IPR049574">
    <property type="entry name" value="CrtA-like"/>
</dbReference>
<name>A0A0F9REK9_9ZZZZ</name>
<evidence type="ECO:0008006" key="2">
    <source>
        <dbReference type="Google" id="ProtNLM"/>
    </source>
</evidence>
<sequence>MSQITTLSIFKFSTLRTKLWAFGMMQFAHKPLSKISGQELYKLMGSGKASFNPLPDWSTYAILQIWENETAADLFFKNNPLALQYRQQSSRHWTLYMRNISAKGKWSGENPFESSDSLDDTNLYIAVITRATIRKRLLYKFWSYVPESQRSLEGNEGLVYTKGIGEVPFAQMATFSLWKNKASLMRYAYESEGHKKAISKTRQLNWYREELFSRFQPYRSEGALEEGNFGLDF</sequence>
<accession>A0A0F9REK9</accession>
<organism evidence="1">
    <name type="scientific">marine sediment metagenome</name>
    <dbReference type="NCBI Taxonomy" id="412755"/>
    <lineage>
        <taxon>unclassified sequences</taxon>
        <taxon>metagenomes</taxon>
        <taxon>ecological metagenomes</taxon>
    </lineage>
</organism>
<dbReference type="EMBL" id="LAZR01003686">
    <property type="protein sequence ID" value="KKN15713.1"/>
    <property type="molecule type" value="Genomic_DNA"/>
</dbReference>